<evidence type="ECO:0000256" key="3">
    <source>
        <dbReference type="ARBA" id="ARBA00022692"/>
    </source>
</evidence>
<dbReference type="SUPFAM" id="SSF103473">
    <property type="entry name" value="MFS general substrate transporter"/>
    <property type="match status" value="1"/>
</dbReference>
<name>A0ABD0T8Y8_LOXSC</name>
<feature type="transmembrane region" description="Helical" evidence="7">
    <location>
        <begin position="291"/>
        <end position="315"/>
    </location>
</feature>
<keyword evidence="4" id="KW-0769">Symport</keyword>
<feature type="transmembrane region" description="Helical" evidence="7">
    <location>
        <begin position="430"/>
        <end position="448"/>
    </location>
</feature>
<dbReference type="Proteomes" id="UP001549921">
    <property type="component" value="Unassembled WGS sequence"/>
</dbReference>
<feature type="transmembrane region" description="Helical" evidence="7">
    <location>
        <begin position="336"/>
        <end position="355"/>
    </location>
</feature>
<dbReference type="Gene3D" id="1.20.1250.20">
    <property type="entry name" value="MFS general substrate transporter like domains"/>
    <property type="match status" value="2"/>
</dbReference>
<organism evidence="9 10">
    <name type="scientific">Loxostege sticticalis</name>
    <name type="common">Beet webworm moth</name>
    <dbReference type="NCBI Taxonomy" id="481309"/>
    <lineage>
        <taxon>Eukaryota</taxon>
        <taxon>Metazoa</taxon>
        <taxon>Ecdysozoa</taxon>
        <taxon>Arthropoda</taxon>
        <taxon>Hexapoda</taxon>
        <taxon>Insecta</taxon>
        <taxon>Pterygota</taxon>
        <taxon>Neoptera</taxon>
        <taxon>Endopterygota</taxon>
        <taxon>Lepidoptera</taxon>
        <taxon>Glossata</taxon>
        <taxon>Ditrysia</taxon>
        <taxon>Pyraloidea</taxon>
        <taxon>Crambidae</taxon>
        <taxon>Pyraustinae</taxon>
        <taxon>Loxostege</taxon>
    </lineage>
</organism>
<gene>
    <name evidence="9" type="ORF">ABMA28_017159</name>
</gene>
<dbReference type="EMBL" id="JBEDNZ010000009">
    <property type="protein sequence ID" value="KAL0839191.1"/>
    <property type="molecule type" value="Genomic_DNA"/>
</dbReference>
<dbReference type="InterPro" id="IPR036259">
    <property type="entry name" value="MFS_trans_sf"/>
</dbReference>
<dbReference type="PANTHER" id="PTHR11662:SF280">
    <property type="entry name" value="FI21844P1-RELATED"/>
    <property type="match status" value="1"/>
</dbReference>
<dbReference type="GO" id="GO:0016020">
    <property type="term" value="C:membrane"/>
    <property type="evidence" value="ECO:0007669"/>
    <property type="project" value="UniProtKB-SubCell"/>
</dbReference>
<keyword evidence="6 7" id="KW-0472">Membrane</keyword>
<feature type="transmembrane region" description="Helical" evidence="7">
    <location>
        <begin position="361"/>
        <end position="380"/>
    </location>
</feature>
<evidence type="ECO:0000256" key="7">
    <source>
        <dbReference type="SAM" id="Phobius"/>
    </source>
</evidence>
<reference evidence="9 10" key="1">
    <citation type="submission" date="2024-06" db="EMBL/GenBank/DDBJ databases">
        <title>A chromosome-level genome assembly of beet webworm, Loxostege sticticalis.</title>
        <authorList>
            <person name="Zhang Y."/>
        </authorList>
    </citation>
    <scope>NUCLEOTIDE SEQUENCE [LARGE SCALE GENOMIC DNA]</scope>
    <source>
        <strain evidence="9">AQ028</strain>
        <tissue evidence="9">Male pupae</tissue>
    </source>
</reference>
<feature type="transmembrane region" description="Helical" evidence="7">
    <location>
        <begin position="74"/>
        <end position="95"/>
    </location>
</feature>
<keyword evidence="5 7" id="KW-1133">Transmembrane helix</keyword>
<feature type="transmembrane region" description="Helical" evidence="7">
    <location>
        <begin position="102"/>
        <end position="120"/>
    </location>
</feature>
<dbReference type="Pfam" id="PF07690">
    <property type="entry name" value="MFS_1"/>
    <property type="match status" value="1"/>
</dbReference>
<evidence type="ECO:0000259" key="8">
    <source>
        <dbReference type="PROSITE" id="PS50850"/>
    </source>
</evidence>
<dbReference type="InterPro" id="IPR050382">
    <property type="entry name" value="MFS_Na/Anion_cotransporter"/>
</dbReference>
<dbReference type="FunFam" id="1.20.1250.20:FF:000003">
    <property type="entry name" value="Solute carrier family 17 member 3"/>
    <property type="match status" value="1"/>
</dbReference>
<keyword evidence="3 7" id="KW-0812">Transmembrane</keyword>
<sequence length="502" mass="56230">MSSKLKIQQKPNYTKLRIKVLILYGEIAFRRCIGFRHVQAFLLFLGVALAFGIRVNMSIAIVDMTFDWSISTQGIILSSFIVGFVISQASGYFLASKFGGKLLMTVGVALSAALSAFIPLGAYDGGWMLMCLCRGIQGLAQGAMIPAIHHLLENWFPFENRRLMETLVIVCMQLGSALQFLMAGFIIRHWGWEMTFFINFITGVIWSIFYVIFGSSSAETSKYISNDEKLYIRNCLLLDTERKNLKMPWFALWSLPFLSLILACCAQQWGLWTIMTMMPIYLNVAYYNTDIELIGAVTAAPYFAMFLMVFPFRCIADCIINEKCVCKSSATVTRKIFNTIGFIGPAICLVAISYVSTEITLTGILLILFMALNSAQYFGFMSSHEDMTPNFSNTLKRTTVGIADVLAMFAPLTAGSMLEGQPDLSDWSFVFNLSASLYIACGVFYVIFGTSVRQKWNDDIVPPSFEHGKIYNVLCIFCLSDILIRANLLGIRCSQNNLRSHS</sequence>
<evidence type="ECO:0000256" key="5">
    <source>
        <dbReference type="ARBA" id="ARBA00022989"/>
    </source>
</evidence>
<feature type="domain" description="Major facilitator superfamily (MFS) profile" evidence="8">
    <location>
        <begin position="32"/>
        <end position="453"/>
    </location>
</feature>
<evidence type="ECO:0000313" key="10">
    <source>
        <dbReference type="Proteomes" id="UP001549921"/>
    </source>
</evidence>
<proteinExistence type="predicted"/>
<dbReference type="InterPro" id="IPR020846">
    <property type="entry name" value="MFS_dom"/>
</dbReference>
<dbReference type="GO" id="GO:0015293">
    <property type="term" value="F:symporter activity"/>
    <property type="evidence" value="ECO:0007669"/>
    <property type="project" value="UniProtKB-KW"/>
</dbReference>
<dbReference type="PROSITE" id="PS50850">
    <property type="entry name" value="MFS"/>
    <property type="match status" value="1"/>
</dbReference>
<dbReference type="AlphaFoldDB" id="A0ABD0T8Y8"/>
<feature type="transmembrane region" description="Helical" evidence="7">
    <location>
        <begin position="40"/>
        <end position="62"/>
    </location>
</feature>
<comment type="caution">
    <text evidence="9">The sequence shown here is derived from an EMBL/GenBank/DDBJ whole genome shotgun (WGS) entry which is preliminary data.</text>
</comment>
<evidence type="ECO:0000256" key="2">
    <source>
        <dbReference type="ARBA" id="ARBA00022448"/>
    </source>
</evidence>
<feature type="transmembrane region" description="Helical" evidence="7">
    <location>
        <begin position="400"/>
        <end position="418"/>
    </location>
</feature>
<comment type="subcellular location">
    <subcellularLocation>
        <location evidence="1">Membrane</location>
        <topology evidence="1">Multi-pass membrane protein</topology>
    </subcellularLocation>
</comment>
<evidence type="ECO:0000256" key="1">
    <source>
        <dbReference type="ARBA" id="ARBA00004141"/>
    </source>
</evidence>
<evidence type="ECO:0000313" key="9">
    <source>
        <dbReference type="EMBL" id="KAL0839191.1"/>
    </source>
</evidence>
<feature type="transmembrane region" description="Helical" evidence="7">
    <location>
        <begin position="166"/>
        <end position="188"/>
    </location>
</feature>
<keyword evidence="2" id="KW-0813">Transport</keyword>
<feature type="transmembrane region" description="Helical" evidence="7">
    <location>
        <begin position="194"/>
        <end position="213"/>
    </location>
</feature>
<protein>
    <recommendedName>
        <fullName evidence="8">Major facilitator superfamily (MFS) profile domain-containing protein</fullName>
    </recommendedName>
</protein>
<accession>A0ABD0T8Y8</accession>
<dbReference type="InterPro" id="IPR011701">
    <property type="entry name" value="MFS"/>
</dbReference>
<dbReference type="PANTHER" id="PTHR11662">
    <property type="entry name" value="SOLUTE CARRIER FAMILY 17"/>
    <property type="match status" value="1"/>
</dbReference>
<evidence type="ECO:0000256" key="6">
    <source>
        <dbReference type="ARBA" id="ARBA00023136"/>
    </source>
</evidence>
<feature type="transmembrane region" description="Helical" evidence="7">
    <location>
        <begin position="250"/>
        <end position="271"/>
    </location>
</feature>
<evidence type="ECO:0000256" key="4">
    <source>
        <dbReference type="ARBA" id="ARBA00022847"/>
    </source>
</evidence>